<dbReference type="EMBL" id="MQWA01000001">
    <property type="protein sequence ID" value="PQJ28189.1"/>
    <property type="molecule type" value="Genomic_DNA"/>
</dbReference>
<proteinExistence type="predicted"/>
<protein>
    <recommendedName>
        <fullName evidence="6">Cytochrome c domain-containing protein</fullName>
    </recommendedName>
</protein>
<evidence type="ECO:0000256" key="4">
    <source>
        <dbReference type="PROSITE-ProRule" id="PRU00433"/>
    </source>
</evidence>
<dbReference type="SUPFAM" id="SSF46626">
    <property type="entry name" value="Cytochrome c"/>
    <property type="match status" value="1"/>
</dbReference>
<sequence>MKTPFILPSVLAALALGSVSALAQLPIVPAKTVAQTQFPVFEKGQQTRPLANFRLHLDYKAATASKLFLTETYSLSLPSGSHLLELSCQQTGSKPTQISVWIDGKALQHNTILPNGGGQSFISKDKALPTDKDFTIAASFQSTGDGTLFSKCAPEGPWSKGAKALFIKDGRLSYDVGSVGSINGPVVNDGKPHLAVLRFSKEMVELSLDGKSIGKKKLTSPDVSTHKFKIGLGASDFTGPLNKGSVSNLRYWTRSIDGTELVSLLKGDLDAVNTPDLNWSASEHGETFDGIGQAGTPVQLTLKADKSFTSKKAWVQPLEKADHAKLIKGWNKKTLAEGKAIYNTLCITCHGDQKKEGSLPTALKFHQAPFKNGSDPYRMFQTLEKGYGMMMPQPQFDAEQKYALIQYIRETFLKQDNKSQYSKTTPAYLASLPKGLDLPKIAKKNKLAKPGKPFELMDFGPTLNWTFQINRGGKDKNIAQKGIAVRLDQGDGGVSKGNAWIVYDEDTMRVATAYSGDFVDWRGIAFDGSHGSHTSIAGKPLFINPDAPAWEHPTKKSWEDERIIGRDGRHYGPLPQDWVRFLGRYRHGQQTIIHYRVGKTEILELPGLLSRNNQGVFTRTLNVAKSSHALLSRISPPENGFAVALKGSKGVSLERKEDGVYLRIPAAATPAKLILGFANKTTTELSKALTEPAVLAPLTKGGPANYPEPILTAGTLGNDNDPFAYDTLTIPNKGDNPWNSWMRLGGFDFFQDNPDRAAVCTWLGDVWLVDGVAGDLKQLKWRRICTGLFQPLGLKIVDNTIYVTCRDQIARLHDLNGDEEIDYVEAFNNDHQVTEHFHEFAMGLQTDDKGNFYYAKSARHGKKAVVPHHGTLLRVSPDGATTETVASGFRAANGVCLNPDGTWIVTDQEGHWNPKNRINYVKEGGFYGNMFGYHDVTDSSNEAMEQPLTWITNSFDRSPAELLWVPEDAAWGPLNGTLLNLSYGCGKVYTVPHEVLSGQAQGGMCALPIAASPSGLHRGRFHPVNKQLYAAGMFAWAGSQQSDGAFCRIRSTGKPSYMPIKTKATKGTYTITFSDPLPADTSFKVKVWNLKRTAKYGSKHFDERELEVTKNQISGKQAILTIPDLEPTWGMEISCDLGNNNKRVIHASIHKLP</sequence>
<evidence type="ECO:0000313" key="8">
    <source>
        <dbReference type="Proteomes" id="UP000239907"/>
    </source>
</evidence>
<dbReference type="AlphaFoldDB" id="A0A2S7TZM6"/>
<evidence type="ECO:0000256" key="5">
    <source>
        <dbReference type="SAM" id="SignalP"/>
    </source>
</evidence>
<dbReference type="RefSeq" id="WP_105042691.1">
    <property type="nucleotide sequence ID" value="NZ_MQWA01000001.1"/>
</dbReference>
<dbReference type="SUPFAM" id="SSF63829">
    <property type="entry name" value="Calcium-dependent phosphotriesterase"/>
    <property type="match status" value="1"/>
</dbReference>
<comment type="caution">
    <text evidence="7">The sequence shown here is derived from an EMBL/GenBank/DDBJ whole genome shotgun (WGS) entry which is preliminary data.</text>
</comment>
<dbReference type="Gene3D" id="2.120.10.30">
    <property type="entry name" value="TolB, C-terminal domain"/>
    <property type="match status" value="1"/>
</dbReference>
<gene>
    <name evidence="7" type="ORF">BSZ32_06505</name>
</gene>
<dbReference type="InterPro" id="IPR036909">
    <property type="entry name" value="Cyt_c-like_dom_sf"/>
</dbReference>
<feature type="signal peptide" evidence="5">
    <location>
        <begin position="1"/>
        <end position="23"/>
    </location>
</feature>
<keyword evidence="8" id="KW-1185">Reference proteome</keyword>
<dbReference type="Proteomes" id="UP000239907">
    <property type="component" value="Unassembled WGS sequence"/>
</dbReference>
<dbReference type="GO" id="GO:0020037">
    <property type="term" value="F:heme binding"/>
    <property type="evidence" value="ECO:0007669"/>
    <property type="project" value="InterPro"/>
</dbReference>
<keyword evidence="5" id="KW-0732">Signal</keyword>
<organism evidence="7 8">
    <name type="scientific">Rubritalea profundi</name>
    <dbReference type="NCBI Taxonomy" id="1658618"/>
    <lineage>
        <taxon>Bacteria</taxon>
        <taxon>Pseudomonadati</taxon>
        <taxon>Verrucomicrobiota</taxon>
        <taxon>Verrucomicrobiia</taxon>
        <taxon>Verrucomicrobiales</taxon>
        <taxon>Rubritaleaceae</taxon>
        <taxon>Rubritalea</taxon>
    </lineage>
</organism>
<feature type="chain" id="PRO_5015472630" description="Cytochrome c domain-containing protein" evidence="5">
    <location>
        <begin position="24"/>
        <end position="1153"/>
    </location>
</feature>
<dbReference type="GO" id="GO:0009055">
    <property type="term" value="F:electron transfer activity"/>
    <property type="evidence" value="ECO:0007669"/>
    <property type="project" value="InterPro"/>
</dbReference>
<reference evidence="7 8" key="1">
    <citation type="submission" date="2016-12" db="EMBL/GenBank/DDBJ databases">
        <title>Study of bacterial adaptation to deep sea.</title>
        <authorList>
            <person name="Song J."/>
            <person name="Yoshizawa S."/>
            <person name="Kogure K."/>
        </authorList>
    </citation>
    <scope>NUCLEOTIDE SEQUENCE [LARGE SCALE GENOMIC DNA]</scope>
    <source>
        <strain evidence="7 8">SAORIC-165</strain>
    </source>
</reference>
<keyword evidence="3 4" id="KW-0408">Iron</keyword>
<dbReference type="Gene3D" id="1.10.760.10">
    <property type="entry name" value="Cytochrome c-like domain"/>
    <property type="match status" value="1"/>
</dbReference>
<dbReference type="InterPro" id="IPR009056">
    <property type="entry name" value="Cyt_c-like_dom"/>
</dbReference>
<dbReference type="OrthoDB" id="191396at2"/>
<dbReference type="InterPro" id="IPR046476">
    <property type="entry name" value="DUF6797"/>
</dbReference>
<dbReference type="GO" id="GO:0046872">
    <property type="term" value="F:metal ion binding"/>
    <property type="evidence" value="ECO:0007669"/>
    <property type="project" value="UniProtKB-KW"/>
</dbReference>
<evidence type="ECO:0000256" key="2">
    <source>
        <dbReference type="ARBA" id="ARBA00022723"/>
    </source>
</evidence>
<evidence type="ECO:0000259" key="6">
    <source>
        <dbReference type="PROSITE" id="PS51007"/>
    </source>
</evidence>
<name>A0A2S7TZM6_9BACT</name>
<dbReference type="Gene3D" id="2.60.120.200">
    <property type="match status" value="1"/>
</dbReference>
<dbReference type="PANTHER" id="PTHR33546">
    <property type="entry name" value="LARGE, MULTIFUNCTIONAL SECRETED PROTEIN-RELATED"/>
    <property type="match status" value="1"/>
</dbReference>
<dbReference type="PROSITE" id="PS51007">
    <property type="entry name" value="CYTC"/>
    <property type="match status" value="1"/>
</dbReference>
<dbReference type="InterPro" id="IPR011042">
    <property type="entry name" value="6-blade_b-propeller_TolB-like"/>
</dbReference>
<keyword evidence="2 4" id="KW-0479">Metal-binding</keyword>
<dbReference type="SUPFAM" id="SSF49899">
    <property type="entry name" value="Concanavalin A-like lectins/glucanases"/>
    <property type="match status" value="1"/>
</dbReference>
<evidence type="ECO:0000256" key="3">
    <source>
        <dbReference type="ARBA" id="ARBA00023004"/>
    </source>
</evidence>
<evidence type="ECO:0000256" key="1">
    <source>
        <dbReference type="ARBA" id="ARBA00022617"/>
    </source>
</evidence>
<dbReference type="Pfam" id="PF20601">
    <property type="entry name" value="DUF6797"/>
    <property type="match status" value="1"/>
</dbReference>
<dbReference type="Pfam" id="PF13442">
    <property type="entry name" value="Cytochrome_CBB3"/>
    <property type="match status" value="1"/>
</dbReference>
<dbReference type="PANTHER" id="PTHR33546:SF1">
    <property type="entry name" value="LARGE, MULTIFUNCTIONAL SECRETED PROTEIN"/>
    <property type="match status" value="1"/>
</dbReference>
<keyword evidence="1 4" id="KW-0349">Heme</keyword>
<feature type="domain" description="Cytochrome c" evidence="6">
    <location>
        <begin position="333"/>
        <end position="412"/>
    </location>
</feature>
<accession>A0A2S7TZM6</accession>
<evidence type="ECO:0000313" key="7">
    <source>
        <dbReference type="EMBL" id="PQJ28189.1"/>
    </source>
</evidence>
<dbReference type="InterPro" id="IPR013320">
    <property type="entry name" value="ConA-like_dom_sf"/>
</dbReference>